<dbReference type="Gene3D" id="3.40.630.30">
    <property type="match status" value="1"/>
</dbReference>
<evidence type="ECO:0000313" key="2">
    <source>
        <dbReference type="EMBL" id="QVJ02598.1"/>
    </source>
</evidence>
<dbReference type="KEGG" id="nec:KGD82_09425"/>
<dbReference type="EMBL" id="CP074402">
    <property type="protein sequence ID" value="QVJ02598.1"/>
    <property type="molecule type" value="Genomic_DNA"/>
</dbReference>
<dbReference type="PROSITE" id="PS51186">
    <property type="entry name" value="GNAT"/>
    <property type="match status" value="2"/>
</dbReference>
<evidence type="ECO:0000313" key="3">
    <source>
        <dbReference type="Proteomes" id="UP000682416"/>
    </source>
</evidence>
<dbReference type="InterPro" id="IPR000182">
    <property type="entry name" value="GNAT_dom"/>
</dbReference>
<dbReference type="SUPFAM" id="SSF55729">
    <property type="entry name" value="Acyl-CoA N-acyltransferases (Nat)"/>
    <property type="match status" value="2"/>
</dbReference>
<dbReference type="InterPro" id="IPR016181">
    <property type="entry name" value="Acyl_CoA_acyltransferase"/>
</dbReference>
<sequence>MSPLIRDLRPADAPQAHALIRASLPCLVLTEQHMRWRMSHPLPGMDDTRLVAVEGETVVGHLLSRLQTNEDGTRTGRSYIGALAEDHRNADLVERLLTASETALVEKGATTLRVNSAQEGVQAGGELFRQAARERGYELREEHHVLGLDLGGLPDLPETPEGFELRPMTDFADDPRPIYELDRACDEDEPGELEGDFVPYESWLRSVWENPLIDLEISMVMLHEGAPVSFSAYMSDRDTRVGSSMTGTRRGYRGRGLARCAKVSALHRARERGITHAFTENHVDNQPMLAINDRLGYEAVGVEGVHVRRVGS</sequence>
<evidence type="ECO:0000259" key="1">
    <source>
        <dbReference type="PROSITE" id="PS51186"/>
    </source>
</evidence>
<gene>
    <name evidence="2" type="ORF">KGD82_09425</name>
</gene>
<proteinExistence type="predicted"/>
<feature type="domain" description="N-acetyltransferase" evidence="1">
    <location>
        <begin position="163"/>
        <end position="312"/>
    </location>
</feature>
<name>A0A975QLK0_9ACTN</name>
<dbReference type="Proteomes" id="UP000682416">
    <property type="component" value="Chromosome"/>
</dbReference>
<keyword evidence="3" id="KW-1185">Reference proteome</keyword>
<dbReference type="GO" id="GO:0016747">
    <property type="term" value="F:acyltransferase activity, transferring groups other than amino-acyl groups"/>
    <property type="evidence" value="ECO:0007669"/>
    <property type="project" value="InterPro"/>
</dbReference>
<accession>A0A975QLK0</accession>
<reference evidence="2" key="1">
    <citation type="submission" date="2021-05" db="EMBL/GenBank/DDBJ databases">
        <authorList>
            <person name="Kaiqin L."/>
            <person name="Jian G."/>
        </authorList>
    </citation>
    <scope>NUCLEOTIDE SEQUENCE</scope>
    <source>
        <strain evidence="2">HDS5</strain>
    </source>
</reference>
<dbReference type="AlphaFoldDB" id="A0A975QLK0"/>
<organism evidence="2 3">
    <name type="scientific">Nocardiopsis eucommiae</name>
    <dbReference type="NCBI Taxonomy" id="2831970"/>
    <lineage>
        <taxon>Bacteria</taxon>
        <taxon>Bacillati</taxon>
        <taxon>Actinomycetota</taxon>
        <taxon>Actinomycetes</taxon>
        <taxon>Streptosporangiales</taxon>
        <taxon>Nocardiopsidaceae</taxon>
        <taxon>Nocardiopsis</taxon>
    </lineage>
</organism>
<feature type="domain" description="N-acetyltransferase" evidence="1">
    <location>
        <begin position="3"/>
        <end position="157"/>
    </location>
</feature>
<protein>
    <submittedName>
        <fullName evidence="2">N-acetyltransferase</fullName>
    </submittedName>
</protein>